<evidence type="ECO:0000256" key="1">
    <source>
        <dbReference type="ARBA" id="ARBA00001946"/>
    </source>
</evidence>
<reference evidence="22" key="1">
    <citation type="submission" date="2018-07" db="EMBL/GenBank/DDBJ databases">
        <authorList>
            <person name="Quirk P.G."/>
            <person name="Krulwich T.A."/>
        </authorList>
    </citation>
    <scope>NUCLEOTIDE SEQUENCE</scope>
</reference>
<evidence type="ECO:0000256" key="15">
    <source>
        <dbReference type="ARBA" id="ARBA00048329"/>
    </source>
</evidence>
<evidence type="ECO:0000256" key="16">
    <source>
        <dbReference type="ARBA" id="ARBA00060115"/>
    </source>
</evidence>
<dbReference type="Gene3D" id="1.10.510.10">
    <property type="entry name" value="Transferase(Phosphotransferase) domain 1"/>
    <property type="match status" value="1"/>
</dbReference>
<comment type="catalytic activity">
    <reaction evidence="14">
        <text>L-threonyl-[protein] + ATP = O-phospho-L-threonyl-[protein] + ADP + H(+)</text>
        <dbReference type="Rhea" id="RHEA:46608"/>
        <dbReference type="Rhea" id="RHEA-COMP:11060"/>
        <dbReference type="Rhea" id="RHEA-COMP:11605"/>
        <dbReference type="ChEBI" id="CHEBI:15378"/>
        <dbReference type="ChEBI" id="CHEBI:30013"/>
        <dbReference type="ChEBI" id="CHEBI:30616"/>
        <dbReference type="ChEBI" id="CHEBI:61977"/>
        <dbReference type="ChEBI" id="CHEBI:456216"/>
        <dbReference type="EC" id="2.7.11.25"/>
    </reaction>
</comment>
<feature type="compositionally biased region" description="Polar residues" evidence="20">
    <location>
        <begin position="1040"/>
        <end position="1077"/>
    </location>
</feature>
<evidence type="ECO:0000256" key="12">
    <source>
        <dbReference type="ARBA" id="ARBA00022840"/>
    </source>
</evidence>
<evidence type="ECO:0000256" key="8">
    <source>
        <dbReference type="ARBA" id="ARBA00022679"/>
    </source>
</evidence>
<dbReference type="InterPro" id="IPR008271">
    <property type="entry name" value="Ser/Thr_kinase_AS"/>
</dbReference>
<evidence type="ECO:0000256" key="3">
    <source>
        <dbReference type="ARBA" id="ARBA00006529"/>
    </source>
</evidence>
<dbReference type="PROSITE" id="PS50011">
    <property type="entry name" value="PROTEIN_KINASE_DOM"/>
    <property type="match status" value="1"/>
</dbReference>
<evidence type="ECO:0000259" key="21">
    <source>
        <dbReference type="PROSITE" id="PS50011"/>
    </source>
</evidence>
<keyword evidence="6" id="KW-0723">Serine/threonine-protein kinase</keyword>
<comment type="similarity">
    <text evidence="3">Belongs to the protein kinase superfamily. STE Ser/Thr protein kinase family. MAP kinase kinase kinase subfamily.</text>
</comment>
<evidence type="ECO:0000256" key="9">
    <source>
        <dbReference type="ARBA" id="ARBA00022723"/>
    </source>
</evidence>
<evidence type="ECO:0000256" key="2">
    <source>
        <dbReference type="ARBA" id="ARBA00004556"/>
    </source>
</evidence>
<dbReference type="Pfam" id="PF00069">
    <property type="entry name" value="Pkinase"/>
    <property type="match status" value="1"/>
</dbReference>
<dbReference type="PROSITE" id="PS00107">
    <property type="entry name" value="PROTEIN_KINASE_ATP"/>
    <property type="match status" value="1"/>
</dbReference>
<evidence type="ECO:0000256" key="6">
    <source>
        <dbReference type="ARBA" id="ARBA00022527"/>
    </source>
</evidence>
<keyword evidence="12 19" id="KW-0067">ATP-binding</keyword>
<dbReference type="Pfam" id="PF19431">
    <property type="entry name" value="MEKK4_N"/>
    <property type="match status" value="2"/>
</dbReference>
<keyword evidence="8" id="KW-0808">Transferase</keyword>
<dbReference type="InterPro" id="IPR045801">
    <property type="entry name" value="MEKK4_N"/>
</dbReference>
<evidence type="ECO:0000256" key="13">
    <source>
        <dbReference type="ARBA" id="ARBA00022842"/>
    </source>
</evidence>
<dbReference type="InterPro" id="IPR000719">
    <property type="entry name" value="Prot_kinase_dom"/>
</dbReference>
<comment type="cofactor">
    <cofactor evidence="1">
        <name>Mg(2+)</name>
        <dbReference type="ChEBI" id="CHEBI:18420"/>
    </cofactor>
</comment>
<feature type="region of interest" description="Disordered" evidence="20">
    <location>
        <begin position="1009"/>
        <end position="1082"/>
    </location>
</feature>
<evidence type="ECO:0000256" key="17">
    <source>
        <dbReference type="ARBA" id="ARBA00069057"/>
    </source>
</evidence>
<feature type="compositionally biased region" description="Low complexity" evidence="20">
    <location>
        <begin position="1025"/>
        <end position="1039"/>
    </location>
</feature>
<dbReference type="PANTHER" id="PTHR48016">
    <property type="entry name" value="MAP KINASE KINASE KINASE SSK2-RELATED-RELATED"/>
    <property type="match status" value="1"/>
</dbReference>
<keyword evidence="11" id="KW-0418">Kinase</keyword>
<feature type="binding site" evidence="19">
    <location>
        <position position="1170"/>
    </location>
    <ligand>
        <name>ATP</name>
        <dbReference type="ChEBI" id="CHEBI:30616"/>
    </ligand>
</feature>
<evidence type="ECO:0000256" key="10">
    <source>
        <dbReference type="ARBA" id="ARBA00022741"/>
    </source>
</evidence>
<dbReference type="EC" id="2.7.11.25" evidence="4"/>
<organism evidence="22">
    <name type="scientific">Culicoides sonorensis</name>
    <name type="common">Biting midge</name>
    <dbReference type="NCBI Taxonomy" id="179676"/>
    <lineage>
        <taxon>Eukaryota</taxon>
        <taxon>Metazoa</taxon>
        <taxon>Ecdysozoa</taxon>
        <taxon>Arthropoda</taxon>
        <taxon>Hexapoda</taxon>
        <taxon>Insecta</taxon>
        <taxon>Pterygota</taxon>
        <taxon>Neoptera</taxon>
        <taxon>Endopterygota</taxon>
        <taxon>Diptera</taxon>
        <taxon>Nematocera</taxon>
        <taxon>Chironomoidea</taxon>
        <taxon>Ceratopogonidae</taxon>
        <taxon>Ceratopogoninae</taxon>
        <taxon>Culicoides</taxon>
        <taxon>Monoculicoides</taxon>
    </lineage>
</organism>
<keyword evidence="10 19" id="KW-0547">Nucleotide-binding</keyword>
<dbReference type="FunFam" id="1.10.510.10:FF:000122">
    <property type="entry name" value="Mitogen-activated protein kinase kinase kinase 4"/>
    <property type="match status" value="1"/>
</dbReference>
<feature type="region of interest" description="Disordered" evidence="20">
    <location>
        <begin position="29"/>
        <end position="92"/>
    </location>
</feature>
<feature type="compositionally biased region" description="Basic and acidic residues" evidence="20">
    <location>
        <begin position="465"/>
        <end position="477"/>
    </location>
</feature>
<comment type="subcellular location">
    <subcellularLocation>
        <location evidence="2">Cytoplasm</location>
        <location evidence="2">Perinuclear region</location>
    </subcellularLocation>
</comment>
<evidence type="ECO:0000256" key="5">
    <source>
        <dbReference type="ARBA" id="ARBA00022490"/>
    </source>
</evidence>
<dbReference type="SMART" id="SM00220">
    <property type="entry name" value="S_TKc"/>
    <property type="match status" value="1"/>
</dbReference>
<comment type="function">
    <text evidence="16">Component of a protein kinase signal transduction cascade. Activates the CSBP2, P38 and JNK MAPK pathways, but not the ERK pathway. Specifically phosphorylates and activates MAP2K4 and MAP2K6.</text>
</comment>
<evidence type="ECO:0000256" key="4">
    <source>
        <dbReference type="ARBA" id="ARBA00012406"/>
    </source>
</evidence>
<name>A0A336LNG3_CULSO</name>
<feature type="compositionally biased region" description="Polar residues" evidence="20">
    <location>
        <begin position="32"/>
        <end position="48"/>
    </location>
</feature>
<sequence>MADADWKKRVGIPINYSSSDEDGVVELRKKSNATPSKHVSGTTGTDSMDSGEFIRLEETFGSTPPRTRIKNKNREWSRKQEDGSTKTTKTRLVRARADRRNTVDCAILNQMIIEPTIGDSKRSDKKTLQLQRNEERDAKLSIEISNRVQSYRVSKRNSGSFEDRAESLPATKKSQGIPKLIESCNRFMSVKSRPIGCRTSAPPSAFANAFKEATQMSAVKADNLSGTGSQVGGLVVPNNRIDFHDTFSHLIKLGSIDKTSKGLISQEEQMWQTEVKDLIWLELQAWHADRNIEEEDKHLYHARQSIGDLLREIMTYKFDRSNAKRTVNGSAASTADSGVSVQCPENIPFCPGCISMYCKDCLAAQTLALKQVESLLNRLEYAESLYQSTKAFGSSYPLYKSDAFTARIKALCLWYNMTRHHRLKLLILGKLLARLHSGKQHSWPITEATEADDTSSDTNGSTSDEIDKFSEKESTSDEHDAVCEVGFPANRVLCPLNNPVVSNGKPPVSICLNNDMKLPQVATSGKSPYRKYIENVLKSRGLGKSLSFLHRLHNVVLRKARITLERPGETDLFEDSDLFEEEDVPVIELIEPPMDRDQIEELRRYGIWSPEAKELLLPSYVPAFLFLSLIPLEVIHEFLRMRLETKVVKPNLLSLEQLLKELREGLSLAMIHRERYKRHITTALTEGGEDFEKHIVILEEFNKTCQKVFELYLTYAEEWIIKGAPDTHRRLDDEWRFAKLISPMIPGQHVAACKHFCSIIQQLLKGIGDLLVSKIKDLDDQVDHVEGTSPVSIKWQLLTICRETQQLFTDEREKMLKVLTFAKNLCRDIEKPEFHREHNEELVSDLDAYLCTEVTQAVTLIKRQALGFNNLLIETISLVQRRCHIKNLKDMDEQDRVAVITRSREIMHQGFKFGFEFHKELHKLHEIKVASCKDKQCERKLALMIVDFGKLWMRFVMERTERGRGVRPRWATQGLEFLTTVCDPHNTNFLSDKEFEELKKEMDSCISHVIGEPEKRKTHRTRRNSPLPRSRTPSVPTTPQLSQRNYLSQLSSKSSGYMSESTPGSPTLESGSSSASTPAIRITKPFENSKEIKQVRIRDAITRLDISLDNKLHDKNLIGQVKELQTVDKYTIRARSVNFSWHRGMKIGQGRFGKVYTAVNNSTGELMAMKEIPITPGETRAIRRVAEELKIFEGIQHKHLVRYYGVEIHREELLIFMELCPEGTLESIIELSGGLHESLTRRYTAQLLLACQELHKNGIVHRDIKPANIFLTNDRSVLKLGDFGSAVKIEAHTTMPGELKGYVGTQAYMAPEVFTKTNTEGHGRAADIYSVGCCVIEMASGKRPWHQFDSSFQIMFKVGMGENPEIPECLSQEGQDFVELCLKHDSKQRPNATELLLHHFCKIGLNDEDSMYIKNIETEVRRSFRSKKTST</sequence>
<evidence type="ECO:0000256" key="20">
    <source>
        <dbReference type="SAM" id="MobiDB-lite"/>
    </source>
</evidence>
<feature type="region of interest" description="Disordered" evidence="20">
    <location>
        <begin position="444"/>
        <end position="477"/>
    </location>
</feature>
<dbReference type="PROSITE" id="PS00108">
    <property type="entry name" value="PROTEIN_KINASE_ST"/>
    <property type="match status" value="1"/>
</dbReference>
<dbReference type="VEuPathDB" id="VectorBase:CSON014804"/>
<accession>A0A336LNG3</accession>
<dbReference type="GO" id="GO:0004709">
    <property type="term" value="F:MAP kinase kinase kinase activity"/>
    <property type="evidence" value="ECO:0007669"/>
    <property type="project" value="UniProtKB-EC"/>
</dbReference>
<evidence type="ECO:0000256" key="7">
    <source>
        <dbReference type="ARBA" id="ARBA00022553"/>
    </source>
</evidence>
<evidence type="ECO:0000256" key="11">
    <source>
        <dbReference type="ARBA" id="ARBA00022777"/>
    </source>
</evidence>
<dbReference type="GO" id="GO:0046872">
    <property type="term" value="F:metal ion binding"/>
    <property type="evidence" value="ECO:0007669"/>
    <property type="project" value="UniProtKB-KW"/>
</dbReference>
<evidence type="ECO:0000256" key="14">
    <source>
        <dbReference type="ARBA" id="ARBA00047559"/>
    </source>
</evidence>
<dbReference type="InterPro" id="IPR017441">
    <property type="entry name" value="Protein_kinase_ATP_BS"/>
</dbReference>
<keyword evidence="5" id="KW-0963">Cytoplasm</keyword>
<dbReference type="PANTHER" id="PTHR48016:SF32">
    <property type="entry name" value="MITOGEN-ACTIVATED PROTEIN KINASE KINASE KINASE 4"/>
    <property type="match status" value="1"/>
</dbReference>
<feature type="compositionally biased region" description="Basic and acidic residues" evidence="20">
    <location>
        <begin position="72"/>
        <end position="84"/>
    </location>
</feature>
<dbReference type="OMA" id="ETRICYR"/>
<dbReference type="GO" id="GO:0005524">
    <property type="term" value="F:ATP binding"/>
    <property type="evidence" value="ECO:0007669"/>
    <property type="project" value="UniProtKB-UniRule"/>
</dbReference>
<protein>
    <recommendedName>
        <fullName evidence="17">Mitogen-activated protein kinase kinase kinase 4</fullName>
        <ecNumber evidence="4">2.7.11.25</ecNumber>
    </recommendedName>
    <alternativeName>
        <fullName evidence="18">MAPK/ERK kinase kinase 4</fullName>
    </alternativeName>
</protein>
<dbReference type="InterPro" id="IPR011009">
    <property type="entry name" value="Kinase-like_dom_sf"/>
</dbReference>
<dbReference type="InterPro" id="IPR050538">
    <property type="entry name" value="MAP_kinase_kinase_kinase"/>
</dbReference>
<keyword evidence="7" id="KW-0597">Phosphoprotein</keyword>
<dbReference type="EMBL" id="UFQT01000086">
    <property type="protein sequence ID" value="SSX19470.1"/>
    <property type="molecule type" value="Genomic_DNA"/>
</dbReference>
<dbReference type="GO" id="GO:0048471">
    <property type="term" value="C:perinuclear region of cytoplasm"/>
    <property type="evidence" value="ECO:0007669"/>
    <property type="project" value="UniProtKB-SubCell"/>
</dbReference>
<proteinExistence type="inferred from homology"/>
<evidence type="ECO:0000313" key="22">
    <source>
        <dbReference type="EMBL" id="SSX19470.1"/>
    </source>
</evidence>
<evidence type="ECO:0000256" key="19">
    <source>
        <dbReference type="PROSITE-ProRule" id="PRU10141"/>
    </source>
</evidence>
<keyword evidence="9" id="KW-0479">Metal-binding</keyword>
<gene>
    <name evidence="22" type="primary">CSON014804</name>
</gene>
<comment type="catalytic activity">
    <reaction evidence="15">
        <text>L-seryl-[protein] + ATP = O-phospho-L-seryl-[protein] + ADP + H(+)</text>
        <dbReference type="Rhea" id="RHEA:17989"/>
        <dbReference type="Rhea" id="RHEA-COMP:9863"/>
        <dbReference type="Rhea" id="RHEA-COMP:11604"/>
        <dbReference type="ChEBI" id="CHEBI:15378"/>
        <dbReference type="ChEBI" id="CHEBI:29999"/>
        <dbReference type="ChEBI" id="CHEBI:30616"/>
        <dbReference type="ChEBI" id="CHEBI:83421"/>
        <dbReference type="ChEBI" id="CHEBI:456216"/>
        <dbReference type="EC" id="2.7.11.25"/>
    </reaction>
</comment>
<evidence type="ECO:0000256" key="18">
    <source>
        <dbReference type="ARBA" id="ARBA00083883"/>
    </source>
</evidence>
<feature type="domain" description="Protein kinase" evidence="21">
    <location>
        <begin position="1141"/>
        <end position="1401"/>
    </location>
</feature>
<dbReference type="SUPFAM" id="SSF56112">
    <property type="entry name" value="Protein kinase-like (PK-like)"/>
    <property type="match status" value="1"/>
</dbReference>
<keyword evidence="13" id="KW-0460">Magnesium</keyword>